<evidence type="ECO:0000313" key="1">
    <source>
        <dbReference type="EMBL" id="SIO03952.1"/>
    </source>
</evidence>
<reference evidence="2" key="1">
    <citation type="submission" date="2016-11" db="EMBL/GenBank/DDBJ databases">
        <authorList>
            <person name="Varghese N."/>
            <person name="Submissions S."/>
        </authorList>
    </citation>
    <scope>NUCLEOTIDE SEQUENCE [LARGE SCALE GENOMIC DNA]</scope>
    <source>
        <strain evidence="2">DSM 8595</strain>
    </source>
</reference>
<proteinExistence type="predicted"/>
<keyword evidence="2" id="KW-1185">Reference proteome</keyword>
<dbReference type="Proteomes" id="UP000184699">
    <property type="component" value="Unassembled WGS sequence"/>
</dbReference>
<name>A0A1N6G957_9MICO</name>
<evidence type="ECO:0000313" key="2">
    <source>
        <dbReference type="Proteomes" id="UP000184699"/>
    </source>
</evidence>
<organism evidence="1 2">
    <name type="scientific">Agromyces cerinus subsp. cerinus</name>
    <dbReference type="NCBI Taxonomy" id="232089"/>
    <lineage>
        <taxon>Bacteria</taxon>
        <taxon>Bacillati</taxon>
        <taxon>Actinomycetota</taxon>
        <taxon>Actinomycetes</taxon>
        <taxon>Micrococcales</taxon>
        <taxon>Microbacteriaceae</taxon>
        <taxon>Agromyces</taxon>
    </lineage>
</organism>
<protein>
    <submittedName>
        <fullName evidence="1">Uncharacterized protein</fullName>
    </submittedName>
</protein>
<accession>A0A1N6G957</accession>
<sequence>MFSILFLAVLAMVAVVAISAAFVQFGRDGYRRTPTILG</sequence>
<dbReference type="STRING" id="232089.SAMN05443544_2389"/>
<dbReference type="AlphaFoldDB" id="A0A1N6G957"/>
<dbReference type="EMBL" id="FSRJ01000003">
    <property type="protein sequence ID" value="SIO03952.1"/>
    <property type="molecule type" value="Genomic_DNA"/>
</dbReference>
<gene>
    <name evidence="1" type="ORF">SAMN05443544_2389</name>
</gene>